<dbReference type="SUPFAM" id="SSF56112">
    <property type="entry name" value="Protein kinase-like (PK-like)"/>
    <property type="match status" value="1"/>
</dbReference>
<keyword evidence="3" id="KW-1185">Reference proteome</keyword>
<dbReference type="PROSITE" id="PS00109">
    <property type="entry name" value="PROTEIN_KINASE_TYR"/>
    <property type="match status" value="1"/>
</dbReference>
<dbReference type="InterPro" id="IPR011009">
    <property type="entry name" value="Kinase-like_dom_sf"/>
</dbReference>
<proteinExistence type="predicted"/>
<dbReference type="EMBL" id="KQ086105">
    <property type="protein sequence ID" value="KLO08114.1"/>
    <property type="molecule type" value="Genomic_DNA"/>
</dbReference>
<evidence type="ECO:0000313" key="2">
    <source>
        <dbReference type="EMBL" id="KLO08114.1"/>
    </source>
</evidence>
<dbReference type="InterPro" id="IPR008266">
    <property type="entry name" value="Tyr_kinase_AS"/>
</dbReference>
<dbReference type="OrthoDB" id="3271139at2759"/>
<name>A0A0H2R8I1_9AGAM</name>
<dbReference type="Gene3D" id="1.10.510.10">
    <property type="entry name" value="Transferase(Phosphotransferase) domain 1"/>
    <property type="match status" value="1"/>
</dbReference>
<dbReference type="InterPro" id="IPR000719">
    <property type="entry name" value="Prot_kinase_dom"/>
</dbReference>
<dbReference type="AlphaFoldDB" id="A0A0H2R8I1"/>
<protein>
    <recommendedName>
        <fullName evidence="1">Protein kinase domain-containing protein</fullName>
    </recommendedName>
</protein>
<dbReference type="Proteomes" id="UP000053477">
    <property type="component" value="Unassembled WGS sequence"/>
</dbReference>
<dbReference type="PANTHER" id="PTHR38248">
    <property type="entry name" value="FUNK1 6"/>
    <property type="match status" value="1"/>
</dbReference>
<dbReference type="STRING" id="27342.A0A0H2R8I1"/>
<dbReference type="InParanoid" id="A0A0H2R8I1"/>
<feature type="domain" description="Protein kinase" evidence="1">
    <location>
        <begin position="323"/>
        <end position="739"/>
    </location>
</feature>
<dbReference type="PROSITE" id="PS50011">
    <property type="entry name" value="PROTEIN_KINASE_DOM"/>
    <property type="match status" value="1"/>
</dbReference>
<organism evidence="2 3">
    <name type="scientific">Schizopora paradoxa</name>
    <dbReference type="NCBI Taxonomy" id="27342"/>
    <lineage>
        <taxon>Eukaryota</taxon>
        <taxon>Fungi</taxon>
        <taxon>Dikarya</taxon>
        <taxon>Basidiomycota</taxon>
        <taxon>Agaricomycotina</taxon>
        <taxon>Agaricomycetes</taxon>
        <taxon>Hymenochaetales</taxon>
        <taxon>Schizoporaceae</taxon>
        <taxon>Schizopora</taxon>
    </lineage>
</organism>
<dbReference type="InterPro" id="IPR040976">
    <property type="entry name" value="Pkinase_fungal"/>
</dbReference>
<dbReference type="GO" id="GO:0005524">
    <property type="term" value="F:ATP binding"/>
    <property type="evidence" value="ECO:0007669"/>
    <property type="project" value="InterPro"/>
</dbReference>
<dbReference type="Pfam" id="PF17667">
    <property type="entry name" value="Pkinase_fungal"/>
    <property type="match status" value="1"/>
</dbReference>
<sequence>MDNREDDESSSFDVDEARFTSGLYYTQHHATYGALRDELRGRIELEQTSVWDHLKLNAIDDELVKECSKQLQTTCKSNILELKQEISYYQKHGLGKVEHEVVMVPPLIAIFDFIQEFTLPSLSETHKTVRRLVRPFKSKTNNEEDADYEDDANQYSFGFPKVFPTFELLNIEDKAAPVNEPRSWNIKDGFCIARIKPLFGPSTPANPNRNSEILLQSANYVRLHLSSRPFLLFSIGLLIYGTRFSVCIFDRAGVRISLEHDMFLDTEIFIRVVRSLTCVLSAQDIGQDPTVRLVKTPSEPDFYIIKPIGEDKRSWCTIGSPIWSSLSLFGRGTIVWKVFEYNEESNKKVGPTMIMKTAWRAAQRDAEASLSRYVTAIAHQYPEVSVAEFVTGGDVYMEGGSPPDMILANETSNDQEPDSGPSVSVMLRGTVITVPYLRGAEVMEGDSPILHRVITSTVGRPLWEYKDEIELARGFIAILKSHKKLCDLNVLHRDISPGNILLAENPDNVQPGHEAFLSDFELARVGDGVVESDDECVGPQKKRRKIQQTEGTRLQAPITGTLHFMAFDLLHVFITEARMPGSQIEIKQTIHHDLESIVLVFAYTQFRKMINIASASTKYETEKKLIQEEFKKSFGLLRVRDIRDQRRLKTALGWIHEKSLASFNANHMHKKLIEVMDVIFDWMEVLYWQREEEERKQRAASRKFIQDPRQPTQKAVGPMEVLELTHELLINLFEQVLEN</sequence>
<gene>
    <name evidence="2" type="ORF">SCHPADRAFT_620260</name>
</gene>
<dbReference type="PANTHER" id="PTHR38248:SF2">
    <property type="entry name" value="FUNK1 11"/>
    <property type="match status" value="1"/>
</dbReference>
<accession>A0A0H2R8I1</accession>
<evidence type="ECO:0000259" key="1">
    <source>
        <dbReference type="PROSITE" id="PS50011"/>
    </source>
</evidence>
<evidence type="ECO:0000313" key="3">
    <source>
        <dbReference type="Proteomes" id="UP000053477"/>
    </source>
</evidence>
<dbReference type="GO" id="GO:0004672">
    <property type="term" value="F:protein kinase activity"/>
    <property type="evidence" value="ECO:0007669"/>
    <property type="project" value="InterPro"/>
</dbReference>
<reference evidence="2 3" key="1">
    <citation type="submission" date="2015-04" db="EMBL/GenBank/DDBJ databases">
        <title>Complete genome sequence of Schizopora paradoxa KUC8140, a cosmopolitan wood degrader in East Asia.</title>
        <authorList>
            <consortium name="DOE Joint Genome Institute"/>
            <person name="Min B."/>
            <person name="Park H."/>
            <person name="Jang Y."/>
            <person name="Kim J.-J."/>
            <person name="Kim K.H."/>
            <person name="Pangilinan J."/>
            <person name="Lipzen A."/>
            <person name="Riley R."/>
            <person name="Grigoriev I.V."/>
            <person name="Spatafora J.W."/>
            <person name="Choi I.-G."/>
        </authorList>
    </citation>
    <scope>NUCLEOTIDE SEQUENCE [LARGE SCALE GENOMIC DNA]</scope>
    <source>
        <strain evidence="2 3">KUC8140</strain>
    </source>
</reference>